<dbReference type="Proteomes" id="UP000499080">
    <property type="component" value="Unassembled WGS sequence"/>
</dbReference>
<feature type="non-terminal residue" evidence="1">
    <location>
        <position position="48"/>
    </location>
</feature>
<comment type="caution">
    <text evidence="1">The sequence shown here is derived from an EMBL/GenBank/DDBJ whole genome shotgun (WGS) entry which is preliminary data.</text>
</comment>
<gene>
    <name evidence="1" type="ORF">AVEN_244993_1</name>
</gene>
<evidence type="ECO:0000313" key="2">
    <source>
        <dbReference type="Proteomes" id="UP000499080"/>
    </source>
</evidence>
<organism evidence="1 2">
    <name type="scientific">Araneus ventricosus</name>
    <name type="common">Orbweaver spider</name>
    <name type="synonym">Epeira ventricosa</name>
    <dbReference type="NCBI Taxonomy" id="182803"/>
    <lineage>
        <taxon>Eukaryota</taxon>
        <taxon>Metazoa</taxon>
        <taxon>Ecdysozoa</taxon>
        <taxon>Arthropoda</taxon>
        <taxon>Chelicerata</taxon>
        <taxon>Arachnida</taxon>
        <taxon>Araneae</taxon>
        <taxon>Araneomorphae</taxon>
        <taxon>Entelegynae</taxon>
        <taxon>Araneoidea</taxon>
        <taxon>Araneidae</taxon>
        <taxon>Araneus</taxon>
    </lineage>
</organism>
<name>A0A4Y2TS27_ARAVE</name>
<sequence length="48" mass="5469">MPPSWIFVHYKEPEREKTLLMALSNNLVSALSSMTNEAILSEDYLLVS</sequence>
<keyword evidence="2" id="KW-1185">Reference proteome</keyword>
<accession>A0A4Y2TS27</accession>
<evidence type="ECO:0000313" key="1">
    <source>
        <dbReference type="EMBL" id="GBO01916.1"/>
    </source>
</evidence>
<protein>
    <submittedName>
        <fullName evidence="1">Uncharacterized protein</fullName>
    </submittedName>
</protein>
<dbReference type="AlphaFoldDB" id="A0A4Y2TS27"/>
<reference evidence="1 2" key="1">
    <citation type="journal article" date="2019" name="Sci. Rep.">
        <title>Orb-weaving spider Araneus ventricosus genome elucidates the spidroin gene catalogue.</title>
        <authorList>
            <person name="Kono N."/>
            <person name="Nakamura H."/>
            <person name="Ohtoshi R."/>
            <person name="Moran D.A.P."/>
            <person name="Shinohara A."/>
            <person name="Yoshida Y."/>
            <person name="Fujiwara M."/>
            <person name="Mori M."/>
            <person name="Tomita M."/>
            <person name="Arakawa K."/>
        </authorList>
    </citation>
    <scope>NUCLEOTIDE SEQUENCE [LARGE SCALE GENOMIC DNA]</scope>
</reference>
<dbReference type="EMBL" id="BGPR01029840">
    <property type="protein sequence ID" value="GBO01916.1"/>
    <property type="molecule type" value="Genomic_DNA"/>
</dbReference>
<proteinExistence type="predicted"/>